<name>A0A8S9UAQ7_PHYIN</name>
<sequence>MTEPTKRKKFSEAEDVMLLKQTIADHPYRQEHGKVMEQWEKLAEALVASPSFTRKNPTAKNEQEHTMRREQWERERDDRRAHEKRFMLMLEHLANIQQ</sequence>
<feature type="region of interest" description="Disordered" evidence="1">
    <location>
        <begin position="50"/>
        <end position="78"/>
    </location>
</feature>
<dbReference type="PANTHER" id="PTHR37558:SF1">
    <property type="entry name" value="HTH CENPB-TYPE DOMAIN-CONTAINING PROTEIN"/>
    <property type="match status" value="1"/>
</dbReference>
<dbReference type="PANTHER" id="PTHR37558">
    <property type="entry name" value="HTH CENPB-TYPE DOMAIN-CONTAINING PROTEIN"/>
    <property type="match status" value="1"/>
</dbReference>
<feature type="compositionally biased region" description="Basic and acidic residues" evidence="1">
    <location>
        <begin position="61"/>
        <end position="78"/>
    </location>
</feature>
<dbReference type="Proteomes" id="UP000704712">
    <property type="component" value="Unassembled WGS sequence"/>
</dbReference>
<protein>
    <recommendedName>
        <fullName evidence="4">Myb-like domain-containing protein</fullName>
    </recommendedName>
</protein>
<organism evidence="2 3">
    <name type="scientific">Phytophthora infestans</name>
    <name type="common">Potato late blight agent</name>
    <name type="synonym">Botrytis infestans</name>
    <dbReference type="NCBI Taxonomy" id="4787"/>
    <lineage>
        <taxon>Eukaryota</taxon>
        <taxon>Sar</taxon>
        <taxon>Stramenopiles</taxon>
        <taxon>Oomycota</taxon>
        <taxon>Peronosporomycetes</taxon>
        <taxon>Peronosporales</taxon>
        <taxon>Peronosporaceae</taxon>
        <taxon>Phytophthora</taxon>
    </lineage>
</organism>
<comment type="caution">
    <text evidence="2">The sequence shown here is derived from an EMBL/GenBank/DDBJ whole genome shotgun (WGS) entry which is preliminary data.</text>
</comment>
<dbReference type="AlphaFoldDB" id="A0A8S9UAQ7"/>
<dbReference type="EMBL" id="JAACNO010002170">
    <property type="protein sequence ID" value="KAF4135328.1"/>
    <property type="molecule type" value="Genomic_DNA"/>
</dbReference>
<proteinExistence type="predicted"/>
<accession>A0A8S9UAQ7</accession>
<evidence type="ECO:0000313" key="3">
    <source>
        <dbReference type="Proteomes" id="UP000704712"/>
    </source>
</evidence>
<feature type="compositionally biased region" description="Polar residues" evidence="1">
    <location>
        <begin position="50"/>
        <end position="60"/>
    </location>
</feature>
<evidence type="ECO:0008006" key="4">
    <source>
        <dbReference type="Google" id="ProtNLM"/>
    </source>
</evidence>
<evidence type="ECO:0000313" key="2">
    <source>
        <dbReference type="EMBL" id="KAF4135328.1"/>
    </source>
</evidence>
<reference evidence="2" key="1">
    <citation type="submission" date="2020-03" db="EMBL/GenBank/DDBJ databases">
        <title>Hybrid Assembly of Korean Phytophthora infestans isolates.</title>
        <authorList>
            <person name="Prokchorchik M."/>
            <person name="Lee Y."/>
            <person name="Seo J."/>
            <person name="Cho J.-H."/>
            <person name="Park Y.-E."/>
            <person name="Jang D.-C."/>
            <person name="Im J.-S."/>
            <person name="Choi J.-G."/>
            <person name="Park H.-J."/>
            <person name="Lee G.-B."/>
            <person name="Lee Y.-G."/>
            <person name="Hong S.-Y."/>
            <person name="Cho K."/>
            <person name="Sohn K.H."/>
        </authorList>
    </citation>
    <scope>NUCLEOTIDE SEQUENCE</scope>
    <source>
        <strain evidence="2">KR_2_A2</strain>
    </source>
</reference>
<gene>
    <name evidence="2" type="ORF">GN958_ATG15516</name>
</gene>
<evidence type="ECO:0000256" key="1">
    <source>
        <dbReference type="SAM" id="MobiDB-lite"/>
    </source>
</evidence>